<feature type="domain" description="PpiC" evidence="1">
    <location>
        <begin position="113"/>
        <end position="215"/>
    </location>
</feature>
<dbReference type="InterPro" id="IPR050245">
    <property type="entry name" value="PrsA_foldase"/>
</dbReference>
<gene>
    <name evidence="2" type="ORF">MNBD_ALPHA07-752</name>
</gene>
<sequence>MSTAFFPEIVVNGTTLPAADIAAEAQNHHAPKGKPGLAWRKAARALAVRHLMLQQAANMGLTATPAEVAPGQFETPDEALIRELLDTVLTPAPVTDEGLRAAYARDPGQHRAPTLYQASHILYAAKPDDAPARNEARLHSEAALKSLLQSPRNFARIARSDSACSSRDADGQLGQLCTGDTVPEFEAALKIASIGEIHPTPVETRYGFHILRLDARAEGEILPFEAIRETLYEACEKAHWAKAAQAYVTALLENATIDGLDVNIAA</sequence>
<dbReference type="InterPro" id="IPR046357">
    <property type="entry name" value="PPIase_dom_sf"/>
</dbReference>
<reference evidence="2" key="1">
    <citation type="submission" date="2018-06" db="EMBL/GenBank/DDBJ databases">
        <authorList>
            <person name="Zhirakovskaya E."/>
        </authorList>
    </citation>
    <scope>NUCLEOTIDE SEQUENCE</scope>
</reference>
<dbReference type="AlphaFoldDB" id="A0A3B0SSQ7"/>
<proteinExistence type="predicted"/>
<dbReference type="PROSITE" id="PS50198">
    <property type="entry name" value="PPIC_PPIASE_2"/>
    <property type="match status" value="1"/>
</dbReference>
<accession>A0A3B0SSQ7</accession>
<dbReference type="Gene3D" id="3.10.50.40">
    <property type="match status" value="1"/>
</dbReference>
<dbReference type="Pfam" id="PF00639">
    <property type="entry name" value="Rotamase"/>
    <property type="match status" value="1"/>
</dbReference>
<dbReference type="EMBL" id="UOEG01000268">
    <property type="protein sequence ID" value="VAW04127.1"/>
    <property type="molecule type" value="Genomic_DNA"/>
</dbReference>
<name>A0A3B0SSQ7_9ZZZZ</name>
<dbReference type="InterPro" id="IPR000297">
    <property type="entry name" value="PPIase_PpiC"/>
</dbReference>
<protein>
    <recommendedName>
        <fullName evidence="1">PpiC domain-containing protein</fullName>
    </recommendedName>
</protein>
<dbReference type="PANTHER" id="PTHR47245">
    <property type="entry name" value="PEPTIDYLPROLYL ISOMERASE"/>
    <property type="match status" value="1"/>
</dbReference>
<dbReference type="SUPFAM" id="SSF109998">
    <property type="entry name" value="Triger factor/SurA peptide-binding domain-like"/>
    <property type="match status" value="1"/>
</dbReference>
<evidence type="ECO:0000313" key="2">
    <source>
        <dbReference type="EMBL" id="VAW04127.1"/>
    </source>
</evidence>
<dbReference type="GO" id="GO:0003755">
    <property type="term" value="F:peptidyl-prolyl cis-trans isomerase activity"/>
    <property type="evidence" value="ECO:0007669"/>
    <property type="project" value="InterPro"/>
</dbReference>
<evidence type="ECO:0000259" key="1">
    <source>
        <dbReference type="PROSITE" id="PS50198"/>
    </source>
</evidence>
<dbReference type="PANTHER" id="PTHR47245:SF2">
    <property type="entry name" value="PEPTIDYL-PROLYL CIS-TRANS ISOMERASE HP_0175-RELATED"/>
    <property type="match status" value="1"/>
</dbReference>
<dbReference type="InterPro" id="IPR027304">
    <property type="entry name" value="Trigger_fact/SurA_dom_sf"/>
</dbReference>
<dbReference type="SUPFAM" id="SSF54534">
    <property type="entry name" value="FKBP-like"/>
    <property type="match status" value="1"/>
</dbReference>
<organism evidence="2">
    <name type="scientific">hydrothermal vent metagenome</name>
    <dbReference type="NCBI Taxonomy" id="652676"/>
    <lineage>
        <taxon>unclassified sequences</taxon>
        <taxon>metagenomes</taxon>
        <taxon>ecological metagenomes</taxon>
    </lineage>
</organism>